<protein>
    <recommendedName>
        <fullName evidence="2">Zn(2)-C6 fungal-type domain-containing protein</fullName>
    </recommendedName>
</protein>
<dbReference type="STRING" id="154538.A0A1M2VC80"/>
<evidence type="ECO:0000259" key="2">
    <source>
        <dbReference type="PROSITE" id="PS50048"/>
    </source>
</evidence>
<feature type="region of interest" description="Disordered" evidence="1">
    <location>
        <begin position="1"/>
        <end position="35"/>
    </location>
</feature>
<dbReference type="CDD" id="cd00067">
    <property type="entry name" value="GAL4"/>
    <property type="match status" value="1"/>
</dbReference>
<organism evidence="3 4">
    <name type="scientific">Trametes pubescens</name>
    <name type="common">White-rot fungus</name>
    <dbReference type="NCBI Taxonomy" id="154538"/>
    <lineage>
        <taxon>Eukaryota</taxon>
        <taxon>Fungi</taxon>
        <taxon>Dikarya</taxon>
        <taxon>Basidiomycota</taxon>
        <taxon>Agaricomycotina</taxon>
        <taxon>Agaricomycetes</taxon>
        <taxon>Polyporales</taxon>
        <taxon>Polyporaceae</taxon>
        <taxon>Trametes</taxon>
    </lineage>
</organism>
<feature type="compositionally biased region" description="Basic and acidic residues" evidence="1">
    <location>
        <begin position="1"/>
        <end position="10"/>
    </location>
</feature>
<comment type="caution">
    <text evidence="3">The sequence shown here is derived from an EMBL/GenBank/DDBJ whole genome shotgun (WGS) entry which is preliminary data.</text>
</comment>
<dbReference type="OMA" id="IACGGPQ"/>
<dbReference type="AlphaFoldDB" id="A0A1M2VC80"/>
<dbReference type="InterPro" id="IPR001138">
    <property type="entry name" value="Zn2Cys6_DnaBD"/>
</dbReference>
<evidence type="ECO:0000313" key="3">
    <source>
        <dbReference type="EMBL" id="OJT05261.1"/>
    </source>
</evidence>
<keyword evidence="4" id="KW-1185">Reference proteome</keyword>
<dbReference type="GO" id="GO:0008270">
    <property type="term" value="F:zinc ion binding"/>
    <property type="evidence" value="ECO:0007669"/>
    <property type="project" value="InterPro"/>
</dbReference>
<feature type="compositionally biased region" description="Low complexity" evidence="1">
    <location>
        <begin position="301"/>
        <end position="318"/>
    </location>
</feature>
<feature type="region of interest" description="Disordered" evidence="1">
    <location>
        <begin position="130"/>
        <end position="177"/>
    </location>
</feature>
<feature type="compositionally biased region" description="Pro residues" evidence="1">
    <location>
        <begin position="265"/>
        <end position="274"/>
    </location>
</feature>
<evidence type="ECO:0000256" key="1">
    <source>
        <dbReference type="SAM" id="MobiDB-lite"/>
    </source>
</evidence>
<dbReference type="PROSITE" id="PS00463">
    <property type="entry name" value="ZN2_CY6_FUNGAL_1"/>
    <property type="match status" value="1"/>
</dbReference>
<accession>A0A1M2VC80</accession>
<sequence length="437" mass="46451">MNPASEHEIDPSLTAPDDGTDYAGDHSSGAFYTASTPHTHRVLPLTSRTQQAGGFMPYSPAQMTYHAEPQDYMHYVPPSAISTRYYALSNPYTYPAEQPVHPAMHAGNALPAEAATAGAPATAHPAVTAEGLPQTSTTSASVARVDPVLPKQRRNRDDPGGESRPLAQPTSQHEVGPVLLRLGENHRLTSRARIPWQEPHPARYGPAAAFGSPGGAGFPYARAQTPPAIVPSQWRLGAALDELRFRDRISERRTTAMAASSSSQPYPPTRPGPSSPLSREDAARLAALKMQLGLHDSAARAGPSTSTAAADPSPSGSAQGTDSEGEYVMNKSAIYSPTTGRKLALSAEPGGKASVQIVPGTTSAKRPYKRGTPVACTFCRKRKIACGGPQEGDEARRCGPCIQRQQACEFPPSAQRPLSRNRYSAGYTGPVIVREFK</sequence>
<dbReference type="PROSITE" id="PS50048">
    <property type="entry name" value="ZN2_CY6_FUNGAL_2"/>
    <property type="match status" value="1"/>
</dbReference>
<dbReference type="EMBL" id="MNAD01001474">
    <property type="protein sequence ID" value="OJT05261.1"/>
    <property type="molecule type" value="Genomic_DNA"/>
</dbReference>
<feature type="region of interest" description="Disordered" evidence="1">
    <location>
        <begin position="253"/>
        <end position="280"/>
    </location>
</feature>
<dbReference type="GO" id="GO:0000981">
    <property type="term" value="F:DNA-binding transcription factor activity, RNA polymerase II-specific"/>
    <property type="evidence" value="ECO:0007669"/>
    <property type="project" value="InterPro"/>
</dbReference>
<feature type="region of interest" description="Disordered" evidence="1">
    <location>
        <begin position="297"/>
        <end position="325"/>
    </location>
</feature>
<evidence type="ECO:0000313" key="4">
    <source>
        <dbReference type="Proteomes" id="UP000184267"/>
    </source>
</evidence>
<dbReference type="SMART" id="SM00066">
    <property type="entry name" value="GAL4"/>
    <property type="match status" value="1"/>
</dbReference>
<reference evidence="3 4" key="1">
    <citation type="submission" date="2016-10" db="EMBL/GenBank/DDBJ databases">
        <title>Genome sequence of the basidiomycete white-rot fungus Trametes pubescens.</title>
        <authorList>
            <person name="Makela M.R."/>
            <person name="Granchi Z."/>
            <person name="Peng M."/>
            <person name="De Vries R.P."/>
            <person name="Grigoriev I."/>
            <person name="Riley R."/>
            <person name="Hilden K."/>
        </authorList>
    </citation>
    <scope>NUCLEOTIDE SEQUENCE [LARGE SCALE GENOMIC DNA]</scope>
    <source>
        <strain evidence="3 4">FBCC735</strain>
    </source>
</reference>
<name>A0A1M2VC80_TRAPU</name>
<feature type="domain" description="Zn(2)-C6 fungal-type" evidence="2">
    <location>
        <begin position="375"/>
        <end position="410"/>
    </location>
</feature>
<dbReference type="Gene3D" id="4.10.240.10">
    <property type="entry name" value="Zn(2)-C6 fungal-type DNA-binding domain"/>
    <property type="match status" value="1"/>
</dbReference>
<dbReference type="SUPFAM" id="SSF57701">
    <property type="entry name" value="Zn2/Cys6 DNA-binding domain"/>
    <property type="match status" value="1"/>
</dbReference>
<gene>
    <name evidence="3" type="ORF">TRAPUB_3925</name>
</gene>
<dbReference type="OrthoDB" id="39175at2759"/>
<dbReference type="InterPro" id="IPR036864">
    <property type="entry name" value="Zn2-C6_fun-type_DNA-bd_sf"/>
</dbReference>
<dbReference type="Proteomes" id="UP000184267">
    <property type="component" value="Unassembled WGS sequence"/>
</dbReference>
<proteinExistence type="predicted"/>